<dbReference type="PANTHER" id="PTHR35337">
    <property type="entry name" value="SLR1478 PROTEIN"/>
    <property type="match status" value="1"/>
</dbReference>
<proteinExistence type="predicted"/>
<dbReference type="EMBL" id="JBHUDJ010000002">
    <property type="protein sequence ID" value="MFD1586640.1"/>
    <property type="molecule type" value="Genomic_DNA"/>
</dbReference>
<accession>A0ABD6C992</accession>
<feature type="transmembrane region" description="Helical" evidence="1">
    <location>
        <begin position="167"/>
        <end position="187"/>
    </location>
</feature>
<gene>
    <name evidence="2" type="ORF">ACFR9U_06570</name>
</gene>
<reference evidence="2 3" key="1">
    <citation type="journal article" date="2019" name="Int. J. Syst. Evol. Microbiol.">
        <title>The Global Catalogue of Microorganisms (GCM) 10K type strain sequencing project: providing services to taxonomists for standard genome sequencing and annotation.</title>
        <authorList>
            <consortium name="The Broad Institute Genomics Platform"/>
            <consortium name="The Broad Institute Genome Sequencing Center for Infectious Disease"/>
            <person name="Wu L."/>
            <person name="Ma J."/>
        </authorList>
    </citation>
    <scope>NUCLEOTIDE SEQUENCE [LARGE SCALE GENOMIC DNA]</scope>
    <source>
        <strain evidence="2 3">CGMCC 1.12125</strain>
    </source>
</reference>
<evidence type="ECO:0000256" key="1">
    <source>
        <dbReference type="SAM" id="Phobius"/>
    </source>
</evidence>
<feature type="transmembrane region" description="Helical" evidence="1">
    <location>
        <begin position="120"/>
        <end position="146"/>
    </location>
</feature>
<keyword evidence="1" id="KW-1133">Transmembrane helix</keyword>
<dbReference type="AlphaFoldDB" id="A0ABD6C992"/>
<protein>
    <submittedName>
        <fullName evidence="2">Stage II sporulation protein M</fullName>
    </submittedName>
</protein>
<dbReference type="InterPro" id="IPR002798">
    <property type="entry name" value="SpoIIM-like"/>
</dbReference>
<comment type="caution">
    <text evidence="2">The sequence shown here is derived from an EMBL/GenBank/DDBJ whole genome shotgun (WGS) entry which is preliminary data.</text>
</comment>
<dbReference type="RefSeq" id="WP_247379290.1">
    <property type="nucleotide sequence ID" value="NZ_JALLGV010000007.1"/>
</dbReference>
<name>A0ABD6C992_9EURY</name>
<dbReference type="Proteomes" id="UP001597119">
    <property type="component" value="Unassembled WGS sequence"/>
</dbReference>
<dbReference type="Pfam" id="PF01944">
    <property type="entry name" value="SpoIIM"/>
    <property type="match status" value="1"/>
</dbReference>
<keyword evidence="3" id="KW-1185">Reference proteome</keyword>
<sequence>MSETPSSQAASESRWLPVRLWADYWRYVALSGALFAVGIVVGALLVDLVSLSVLFGGRELEGAFPEPTVGLLVVNNAIVILLLVASSLTLGLVTAAVLLYNGVIVGYVATEVAREGGLAVVLVGLLPHGVLEIPAFLFASAVAFRFTHQVLGAALGRREDVMTQRELREAAVMVVVALVLIPIAAFVEAEITTALLDGMRTG</sequence>
<feature type="transmembrane region" description="Helical" evidence="1">
    <location>
        <begin position="24"/>
        <end position="57"/>
    </location>
</feature>
<keyword evidence="1" id="KW-0812">Transmembrane</keyword>
<evidence type="ECO:0000313" key="3">
    <source>
        <dbReference type="Proteomes" id="UP001597119"/>
    </source>
</evidence>
<feature type="transmembrane region" description="Helical" evidence="1">
    <location>
        <begin position="69"/>
        <end position="100"/>
    </location>
</feature>
<evidence type="ECO:0000313" key="2">
    <source>
        <dbReference type="EMBL" id="MFD1586640.1"/>
    </source>
</evidence>
<keyword evidence="1" id="KW-0472">Membrane</keyword>
<organism evidence="2 3">
    <name type="scientific">Halorientalis brevis</name>
    <dbReference type="NCBI Taxonomy" id="1126241"/>
    <lineage>
        <taxon>Archaea</taxon>
        <taxon>Methanobacteriati</taxon>
        <taxon>Methanobacteriota</taxon>
        <taxon>Stenosarchaea group</taxon>
        <taxon>Halobacteria</taxon>
        <taxon>Halobacteriales</taxon>
        <taxon>Haloarculaceae</taxon>
        <taxon>Halorientalis</taxon>
    </lineage>
</organism>
<dbReference type="PANTHER" id="PTHR35337:SF1">
    <property type="entry name" value="SLR1478 PROTEIN"/>
    <property type="match status" value="1"/>
</dbReference>